<dbReference type="InterPro" id="IPR041496">
    <property type="entry name" value="YitH/HolE_GNAT"/>
</dbReference>
<dbReference type="InterPro" id="IPR052729">
    <property type="entry name" value="Acyl/Acetyltrans_Enzymes"/>
</dbReference>
<reference evidence="3" key="1">
    <citation type="submission" date="2020-08" db="EMBL/GenBank/DDBJ databases">
        <title>Multicomponent nature underlies the extraordinary mechanical properties of spider dragline silk.</title>
        <authorList>
            <person name="Kono N."/>
            <person name="Nakamura H."/>
            <person name="Mori M."/>
            <person name="Yoshida Y."/>
            <person name="Ohtoshi R."/>
            <person name="Malay A.D."/>
            <person name="Moran D.A.P."/>
            <person name="Tomita M."/>
            <person name="Numata K."/>
            <person name="Arakawa K."/>
        </authorList>
    </citation>
    <scope>NUCLEOTIDE SEQUENCE</scope>
</reference>
<sequence length="466" mass="52647">MESLKENLKESVVKTEKEAFEDEIFRIVPTRYKEKAKNIFQFLKLQESFSWNSDGEIIYKNTVIPGSNIAFLVNDFLRNRKSAPEGRYVFLRALNDVNLPKHLDQEKNNSTRPPPAQPAPPASACKTTQLDHRLRSLLRLPPPAKQLNSTSTCAACSACAACKTTQLDLRLRSLLRLQNNSTRPPPAQPASACAACAAFCRRIGFSYLLTLHNIEYEKERIIIFKNREQPKNHTDLYFAGIYCIHERFRGLNVGTQLFAEVFARVQNKNILGNAVNAMLEKYIRAGDLPYTDENFITVKNYIPSYVTPNVLTNNDLPENIEIESYQENLLSSIAQYDATIAGFERKHILELSCKEKDSQTFVAFKNGTCIGYGSIKRSCLGAGRVGPLFADDPVVAEALLKKLLESFPDRKGFAMMTLRDNIIANSFIRKLGNPETGTCVRLYNKEKLKVDTNRIFALTDMNFSAF</sequence>
<dbReference type="Proteomes" id="UP000887013">
    <property type="component" value="Unassembled WGS sequence"/>
</dbReference>
<feature type="region of interest" description="Disordered" evidence="1">
    <location>
        <begin position="103"/>
        <end position="125"/>
    </location>
</feature>
<dbReference type="Pfam" id="PF18014">
    <property type="entry name" value="Acetyltransf_18"/>
    <property type="match status" value="1"/>
</dbReference>
<dbReference type="SUPFAM" id="SSF55729">
    <property type="entry name" value="Acyl-CoA N-acyltransferases (Nat)"/>
    <property type="match status" value="1"/>
</dbReference>
<dbReference type="OrthoDB" id="6426908at2759"/>
<gene>
    <name evidence="3" type="primary">AVEN_200388_1</name>
    <name evidence="3" type="ORF">NPIL_391541</name>
</gene>
<evidence type="ECO:0000313" key="4">
    <source>
        <dbReference type="Proteomes" id="UP000887013"/>
    </source>
</evidence>
<evidence type="ECO:0000259" key="2">
    <source>
        <dbReference type="Pfam" id="PF18014"/>
    </source>
</evidence>
<organism evidence="3 4">
    <name type="scientific">Nephila pilipes</name>
    <name type="common">Giant wood spider</name>
    <name type="synonym">Nephila maculata</name>
    <dbReference type="NCBI Taxonomy" id="299642"/>
    <lineage>
        <taxon>Eukaryota</taxon>
        <taxon>Metazoa</taxon>
        <taxon>Ecdysozoa</taxon>
        <taxon>Arthropoda</taxon>
        <taxon>Chelicerata</taxon>
        <taxon>Arachnida</taxon>
        <taxon>Araneae</taxon>
        <taxon>Araneomorphae</taxon>
        <taxon>Entelegynae</taxon>
        <taxon>Araneoidea</taxon>
        <taxon>Nephilidae</taxon>
        <taxon>Nephila</taxon>
    </lineage>
</organism>
<evidence type="ECO:0000313" key="3">
    <source>
        <dbReference type="EMBL" id="GFT26827.1"/>
    </source>
</evidence>
<comment type="caution">
    <text evidence="3">The sequence shown here is derived from an EMBL/GenBank/DDBJ whole genome shotgun (WGS) entry which is preliminary data.</text>
</comment>
<accession>A0A8X6TNE4</accession>
<dbReference type="Gene3D" id="3.40.630.90">
    <property type="match status" value="1"/>
</dbReference>
<evidence type="ECO:0000256" key="1">
    <source>
        <dbReference type="SAM" id="MobiDB-lite"/>
    </source>
</evidence>
<dbReference type="PANTHER" id="PTHR47237">
    <property type="entry name" value="SLL0310 PROTEIN"/>
    <property type="match status" value="1"/>
</dbReference>
<dbReference type="EMBL" id="BMAW01012064">
    <property type="protein sequence ID" value="GFT26827.1"/>
    <property type="molecule type" value="Genomic_DNA"/>
</dbReference>
<feature type="compositionally biased region" description="Pro residues" evidence="1">
    <location>
        <begin position="112"/>
        <end position="121"/>
    </location>
</feature>
<dbReference type="AlphaFoldDB" id="A0A8X6TNE4"/>
<name>A0A8X6TNE4_NEPPI</name>
<proteinExistence type="predicted"/>
<feature type="domain" description="YitH/HolE acetyltransferase (GNAT)" evidence="2">
    <location>
        <begin position="333"/>
        <end position="457"/>
    </location>
</feature>
<dbReference type="PANTHER" id="PTHR47237:SF1">
    <property type="entry name" value="SLL0310 PROTEIN"/>
    <property type="match status" value="1"/>
</dbReference>
<dbReference type="InterPro" id="IPR016181">
    <property type="entry name" value="Acyl_CoA_acyltransferase"/>
</dbReference>
<keyword evidence="4" id="KW-1185">Reference proteome</keyword>
<protein>
    <submittedName>
        <fullName evidence="3">N-acetyltransferase domain-containing protein</fullName>
    </submittedName>
</protein>